<organism evidence="1 2">
    <name type="scientific">Hepatospora eriocheir</name>
    <dbReference type="NCBI Taxonomy" id="1081669"/>
    <lineage>
        <taxon>Eukaryota</taxon>
        <taxon>Fungi</taxon>
        <taxon>Fungi incertae sedis</taxon>
        <taxon>Microsporidia</taxon>
        <taxon>Hepatosporidae</taxon>
        <taxon>Hepatospora</taxon>
    </lineage>
</organism>
<dbReference type="EMBL" id="LVKB01000111">
    <property type="protein sequence ID" value="ORD96245.1"/>
    <property type="molecule type" value="Genomic_DNA"/>
</dbReference>
<proteinExistence type="predicted"/>
<reference evidence="1 2" key="1">
    <citation type="journal article" date="2017" name="Environ. Microbiol.">
        <title>Decay of the glycolytic pathway and adaptation to intranuclear parasitism within Enterocytozoonidae microsporidia.</title>
        <authorList>
            <person name="Wiredu Boakye D."/>
            <person name="Jaroenlak P."/>
            <person name="Prachumwat A."/>
            <person name="Williams T.A."/>
            <person name="Bateman K.S."/>
            <person name="Itsathitphaisarn O."/>
            <person name="Sritunyalucksana K."/>
            <person name="Paszkiewicz K.H."/>
            <person name="Moore K.A."/>
            <person name="Stentiford G.D."/>
            <person name="Williams B.A."/>
        </authorList>
    </citation>
    <scope>NUCLEOTIDE SEQUENCE [LARGE SCALE GENOMIC DNA]</scope>
    <source>
        <strain evidence="1 2">GB1</strain>
    </source>
</reference>
<evidence type="ECO:0000313" key="2">
    <source>
        <dbReference type="Proteomes" id="UP000192356"/>
    </source>
</evidence>
<dbReference type="VEuPathDB" id="MicrosporidiaDB:HERIO_1814"/>
<gene>
    <name evidence="1" type="ORF">HERIO_1814</name>
</gene>
<keyword evidence="2" id="KW-1185">Reference proteome</keyword>
<dbReference type="AlphaFoldDB" id="A0A1X0Q961"/>
<protein>
    <submittedName>
        <fullName evidence="1">Uncharacterized protein</fullName>
    </submittedName>
</protein>
<sequence>MCYGLERISYQGVGRLVFIEDTMTEAAFKQILSKNLRHSLMKWILNHIFLCVIMTQDTRQILLKYD</sequence>
<evidence type="ECO:0000313" key="1">
    <source>
        <dbReference type="EMBL" id="ORD96245.1"/>
    </source>
</evidence>
<accession>A0A1X0Q961</accession>
<name>A0A1X0Q961_9MICR</name>
<dbReference type="Proteomes" id="UP000192356">
    <property type="component" value="Unassembled WGS sequence"/>
</dbReference>
<comment type="caution">
    <text evidence="1">The sequence shown here is derived from an EMBL/GenBank/DDBJ whole genome shotgun (WGS) entry which is preliminary data.</text>
</comment>